<dbReference type="EMBL" id="JAZGQO010000001">
    <property type="protein sequence ID" value="KAK6194744.1"/>
    <property type="molecule type" value="Genomic_DNA"/>
</dbReference>
<organism evidence="5 6">
    <name type="scientific">Patella caerulea</name>
    <name type="common">Rayed Mediterranean limpet</name>
    <dbReference type="NCBI Taxonomy" id="87958"/>
    <lineage>
        <taxon>Eukaryota</taxon>
        <taxon>Metazoa</taxon>
        <taxon>Spiralia</taxon>
        <taxon>Lophotrochozoa</taxon>
        <taxon>Mollusca</taxon>
        <taxon>Gastropoda</taxon>
        <taxon>Patellogastropoda</taxon>
        <taxon>Patelloidea</taxon>
        <taxon>Patellidae</taxon>
        <taxon>Patella</taxon>
    </lineage>
</organism>
<evidence type="ECO:0000256" key="3">
    <source>
        <dbReference type="ARBA" id="ARBA00022691"/>
    </source>
</evidence>
<evidence type="ECO:0000256" key="1">
    <source>
        <dbReference type="ARBA" id="ARBA00022603"/>
    </source>
</evidence>
<dbReference type="Proteomes" id="UP001347796">
    <property type="component" value="Unassembled WGS sequence"/>
</dbReference>
<keyword evidence="1" id="KW-0489">Methyltransferase</keyword>
<evidence type="ECO:0000313" key="6">
    <source>
        <dbReference type="Proteomes" id="UP001347796"/>
    </source>
</evidence>
<keyword evidence="3" id="KW-0949">S-adenosyl-L-methionine</keyword>
<name>A0AAN8QGU0_PATCE</name>
<proteinExistence type="inferred from homology"/>
<evidence type="ECO:0000313" key="5">
    <source>
        <dbReference type="EMBL" id="KAK6194744.1"/>
    </source>
</evidence>
<dbReference type="AlphaFoldDB" id="A0AAN8QGU0"/>
<dbReference type="Pfam" id="PF01596">
    <property type="entry name" value="Methyltransf_3"/>
    <property type="match status" value="1"/>
</dbReference>
<comment type="similarity">
    <text evidence="4">Belongs to the class I-like SAM-binding methyltransferase superfamily. Cation-dependent O-methyltransferase family.</text>
</comment>
<dbReference type="GO" id="GO:0008757">
    <property type="term" value="F:S-adenosylmethionine-dependent methyltransferase activity"/>
    <property type="evidence" value="ECO:0007669"/>
    <property type="project" value="TreeGrafter"/>
</dbReference>
<dbReference type="InterPro" id="IPR050362">
    <property type="entry name" value="Cation-dep_OMT"/>
</dbReference>
<evidence type="ECO:0000256" key="4">
    <source>
        <dbReference type="ARBA" id="ARBA00023453"/>
    </source>
</evidence>
<dbReference type="GO" id="GO:0008171">
    <property type="term" value="F:O-methyltransferase activity"/>
    <property type="evidence" value="ECO:0007669"/>
    <property type="project" value="InterPro"/>
</dbReference>
<dbReference type="PANTHER" id="PTHR10509">
    <property type="entry name" value="O-METHYLTRANSFERASE-RELATED"/>
    <property type="match status" value="1"/>
</dbReference>
<keyword evidence="6" id="KW-1185">Reference proteome</keyword>
<dbReference type="InterPro" id="IPR002935">
    <property type="entry name" value="SAM_O-MeTrfase"/>
</dbReference>
<dbReference type="GO" id="GO:0032259">
    <property type="term" value="P:methylation"/>
    <property type="evidence" value="ECO:0007669"/>
    <property type="project" value="UniProtKB-KW"/>
</dbReference>
<gene>
    <name evidence="5" type="ORF">SNE40_000314</name>
</gene>
<dbReference type="PANTHER" id="PTHR10509:SF14">
    <property type="entry name" value="CAFFEOYL-COA O-METHYLTRANSFERASE 3-RELATED"/>
    <property type="match status" value="1"/>
</dbReference>
<accession>A0AAN8QGU0</accession>
<dbReference type="SUPFAM" id="SSF53335">
    <property type="entry name" value="S-adenosyl-L-methionine-dependent methyltransferases"/>
    <property type="match status" value="1"/>
</dbReference>
<evidence type="ECO:0008006" key="7">
    <source>
        <dbReference type="Google" id="ProtNLM"/>
    </source>
</evidence>
<protein>
    <recommendedName>
        <fullName evidence="7">Caffeoyl-CoA O-methyltransferase</fullName>
    </recommendedName>
</protein>
<dbReference type="Gene3D" id="3.40.50.150">
    <property type="entry name" value="Vaccinia Virus protein VP39"/>
    <property type="match status" value="1"/>
</dbReference>
<keyword evidence="2" id="KW-0808">Transferase</keyword>
<evidence type="ECO:0000256" key="2">
    <source>
        <dbReference type="ARBA" id="ARBA00022679"/>
    </source>
</evidence>
<dbReference type="PROSITE" id="PS51682">
    <property type="entry name" value="SAM_OMT_I"/>
    <property type="match status" value="1"/>
</dbReference>
<dbReference type="InterPro" id="IPR029063">
    <property type="entry name" value="SAM-dependent_MTases_sf"/>
</dbReference>
<reference evidence="5 6" key="1">
    <citation type="submission" date="2024-01" db="EMBL/GenBank/DDBJ databases">
        <title>The genome of the rayed Mediterranean limpet Patella caerulea (Linnaeus, 1758).</title>
        <authorList>
            <person name="Anh-Thu Weber A."/>
            <person name="Halstead-Nussloch G."/>
        </authorList>
    </citation>
    <scope>NUCLEOTIDE SEQUENCE [LARGE SCALE GENOMIC DNA]</scope>
    <source>
        <strain evidence="5">AATW-2023a</strain>
        <tissue evidence="5">Whole specimen</tissue>
    </source>
</reference>
<comment type="caution">
    <text evidence="5">The sequence shown here is derived from an EMBL/GenBank/DDBJ whole genome shotgun (WGS) entry which is preliminary data.</text>
</comment>
<sequence length="251" mass="28452">MKDVKPEMREKLEKILDMSKKRHNYADEITTKHSEVLDQITQETMTHPWEEVFKAGKTSWIMPTRMISGPVTSQFLKFIVSITKAKQVLEIGMFTGYTALSMAEALPPDGVVITCEIADYLKTLTPEFFSRSPHGKKIKPYFGPAAETLETLTKEGRLFDVIFVDADKPAYKGYVETVLQNGLLAPNGIILADNALYHGRAYLNPKTREENPMNDFNEYIANRPDLRQVLLPIRDGILAIRRTSEVEGQVD</sequence>